<protein>
    <submittedName>
        <fullName evidence="2">Uncharacterized protein</fullName>
    </submittedName>
</protein>
<comment type="caution">
    <text evidence="2">The sequence shown here is derived from an EMBL/GenBank/DDBJ whole genome shotgun (WGS) entry which is preliminary data.</text>
</comment>
<keyword evidence="1" id="KW-1133">Transmembrane helix</keyword>
<accession>A0A9D1QZD0</accession>
<evidence type="ECO:0000313" key="2">
    <source>
        <dbReference type="EMBL" id="HIW78054.1"/>
    </source>
</evidence>
<organism evidence="2 3">
    <name type="scientific">Candidatus Bilophila faecipullorum</name>
    <dbReference type="NCBI Taxonomy" id="2838482"/>
    <lineage>
        <taxon>Bacteria</taxon>
        <taxon>Pseudomonadati</taxon>
        <taxon>Thermodesulfobacteriota</taxon>
        <taxon>Desulfovibrionia</taxon>
        <taxon>Desulfovibrionales</taxon>
        <taxon>Desulfovibrionaceae</taxon>
        <taxon>Bilophila</taxon>
    </lineage>
</organism>
<dbReference type="AlphaFoldDB" id="A0A9D1QZD0"/>
<reference evidence="2" key="1">
    <citation type="journal article" date="2021" name="PeerJ">
        <title>Extensive microbial diversity within the chicken gut microbiome revealed by metagenomics and culture.</title>
        <authorList>
            <person name="Gilroy R."/>
            <person name="Ravi A."/>
            <person name="Getino M."/>
            <person name="Pursley I."/>
            <person name="Horton D.L."/>
            <person name="Alikhan N.F."/>
            <person name="Baker D."/>
            <person name="Gharbi K."/>
            <person name="Hall N."/>
            <person name="Watson M."/>
            <person name="Adriaenssens E.M."/>
            <person name="Foster-Nyarko E."/>
            <person name="Jarju S."/>
            <person name="Secka A."/>
            <person name="Antonio M."/>
            <person name="Oren A."/>
            <person name="Chaudhuri R.R."/>
            <person name="La Ragione R."/>
            <person name="Hildebrand F."/>
            <person name="Pallen M.J."/>
        </authorList>
    </citation>
    <scope>NUCLEOTIDE SEQUENCE</scope>
    <source>
        <strain evidence="2">ChiSxjej5B17-1746</strain>
    </source>
</reference>
<reference evidence="2" key="2">
    <citation type="submission" date="2021-04" db="EMBL/GenBank/DDBJ databases">
        <authorList>
            <person name="Gilroy R."/>
        </authorList>
    </citation>
    <scope>NUCLEOTIDE SEQUENCE</scope>
    <source>
        <strain evidence="2">ChiSxjej5B17-1746</strain>
    </source>
</reference>
<keyword evidence="1" id="KW-0472">Membrane</keyword>
<evidence type="ECO:0000256" key="1">
    <source>
        <dbReference type="SAM" id="Phobius"/>
    </source>
</evidence>
<dbReference type="EMBL" id="DXGI01000101">
    <property type="protein sequence ID" value="HIW78054.1"/>
    <property type="molecule type" value="Genomic_DNA"/>
</dbReference>
<sequence>MSILEYSGSTLVSRLHDRHAARRILSVVSFCRAVSRVLYKPAVVALFGLLLAVCAAPELFLAGGAQ</sequence>
<dbReference type="Proteomes" id="UP000824264">
    <property type="component" value="Unassembled WGS sequence"/>
</dbReference>
<evidence type="ECO:0000313" key="3">
    <source>
        <dbReference type="Proteomes" id="UP000824264"/>
    </source>
</evidence>
<name>A0A9D1QZD0_9BACT</name>
<proteinExistence type="predicted"/>
<feature type="transmembrane region" description="Helical" evidence="1">
    <location>
        <begin position="42"/>
        <end position="62"/>
    </location>
</feature>
<gene>
    <name evidence="2" type="ORF">H9874_02770</name>
</gene>
<keyword evidence="1" id="KW-0812">Transmembrane</keyword>